<proteinExistence type="predicted"/>
<evidence type="ECO:0000256" key="1">
    <source>
        <dbReference type="SAM" id="MobiDB-lite"/>
    </source>
</evidence>
<dbReference type="Gene3D" id="2.60.120.260">
    <property type="entry name" value="Galactose-binding domain-like"/>
    <property type="match status" value="1"/>
</dbReference>
<gene>
    <name evidence="2" type="ORF">KFE25_003930</name>
</gene>
<dbReference type="EMBL" id="JAGTXO010000015">
    <property type="protein sequence ID" value="KAG8463657.1"/>
    <property type="molecule type" value="Genomic_DNA"/>
</dbReference>
<name>A0A8J6C6L1_DIALT</name>
<keyword evidence="3" id="KW-1185">Reference proteome</keyword>
<dbReference type="AlphaFoldDB" id="A0A8J6C6L1"/>
<sequence>MAAVHAVGASSEVLPECAAANVLDDDLSSLWLSGPGMPQHLTFLLGGDPAARSAVTHIALRCWHTYQTNPRVLVVLSSADGIAFSARASVQCELTDRLQLFPLLEPVPPAERYVRVAIHSTHGGERTYLNRLMLRTGAFAMGLEGDAYVIPTATRLPDDWLSTSLAPGTPRRASTRDAVDVAAHTPPRAVYAADASTRSPAALADAPADAAFRAPHAHERLWQSPLRVLTDAAASSSRLLAAVHARRAALGALHAEASVRLLEGSDAGVGRDALRAACAHCARRLRSVETCARIVEGELLGGGGGGSQSDAAGPRTDGARAAARSGCDDGSLRLGAHARVESRPPSVRVSAAADEAEGSRRTTGSEEELAKMGHSPPQSWAKRVAGSRRESEAAIVGVYAPSSPEADAEAGEILQLVAALDAKLRRRAELLARLRKEGHLDTSS</sequence>
<dbReference type="InterPro" id="IPR008979">
    <property type="entry name" value="Galactose-bd-like_sf"/>
</dbReference>
<feature type="region of interest" description="Disordered" evidence="1">
    <location>
        <begin position="302"/>
        <end position="380"/>
    </location>
</feature>
<comment type="caution">
    <text evidence="2">The sequence shown here is derived from an EMBL/GenBank/DDBJ whole genome shotgun (WGS) entry which is preliminary data.</text>
</comment>
<accession>A0A8J6C6L1</accession>
<evidence type="ECO:0008006" key="4">
    <source>
        <dbReference type="Google" id="ProtNLM"/>
    </source>
</evidence>
<reference evidence="2" key="1">
    <citation type="submission" date="2021-05" db="EMBL/GenBank/DDBJ databases">
        <title>The genome of the haptophyte Pavlova lutheri (Diacronema luteri, Pavlovales) - a model for lipid biosynthesis in eukaryotic algae.</title>
        <authorList>
            <person name="Hulatt C.J."/>
            <person name="Posewitz M.C."/>
        </authorList>
    </citation>
    <scope>NUCLEOTIDE SEQUENCE</scope>
    <source>
        <strain evidence="2">NIVA-4/92</strain>
    </source>
</reference>
<dbReference type="Proteomes" id="UP000751190">
    <property type="component" value="Unassembled WGS sequence"/>
</dbReference>
<protein>
    <recommendedName>
        <fullName evidence="4">F5/8 type C domain-containing protein</fullName>
    </recommendedName>
</protein>
<dbReference type="PANTHER" id="PTHR40682">
    <property type="entry name" value="F5/8 TYPE C DOMAIN CONTAINING PROTEIN"/>
    <property type="match status" value="1"/>
</dbReference>
<dbReference type="PANTHER" id="PTHR40682:SF1">
    <property type="entry name" value="CHROMOSOME UNDETERMINED SCAFFOLD_48, WHOLE GENOME SHOTGUN SEQUENCE"/>
    <property type="match status" value="1"/>
</dbReference>
<organism evidence="2 3">
    <name type="scientific">Diacronema lutheri</name>
    <name type="common">Unicellular marine alga</name>
    <name type="synonym">Monochrysis lutheri</name>
    <dbReference type="NCBI Taxonomy" id="2081491"/>
    <lineage>
        <taxon>Eukaryota</taxon>
        <taxon>Haptista</taxon>
        <taxon>Haptophyta</taxon>
        <taxon>Pavlovophyceae</taxon>
        <taxon>Pavlovales</taxon>
        <taxon>Pavlovaceae</taxon>
        <taxon>Diacronema</taxon>
    </lineage>
</organism>
<dbReference type="OrthoDB" id="313433at2759"/>
<evidence type="ECO:0000313" key="2">
    <source>
        <dbReference type="EMBL" id="KAG8463657.1"/>
    </source>
</evidence>
<evidence type="ECO:0000313" key="3">
    <source>
        <dbReference type="Proteomes" id="UP000751190"/>
    </source>
</evidence>
<feature type="compositionally biased region" description="Basic and acidic residues" evidence="1">
    <location>
        <begin position="357"/>
        <end position="371"/>
    </location>
</feature>
<dbReference type="SUPFAM" id="SSF49785">
    <property type="entry name" value="Galactose-binding domain-like"/>
    <property type="match status" value="1"/>
</dbReference>